<keyword evidence="2" id="KW-1185">Reference proteome</keyword>
<dbReference type="InterPro" id="IPR007757">
    <property type="entry name" value="MT-A70-like"/>
</dbReference>
<name>A0A0S4MMR6_ECHMU</name>
<keyword evidence="1" id="KW-0808">Transferase</keyword>
<keyword evidence="1" id="KW-0489">Methyltransferase</keyword>
<dbReference type="EMBL" id="LN902848">
    <property type="protein sequence ID" value="CUT99802.1"/>
    <property type="molecule type" value="Genomic_DNA"/>
</dbReference>
<proteinExistence type="predicted"/>
<dbReference type="OrthoDB" id="10262526at2759"/>
<dbReference type="AlphaFoldDB" id="A0A0S4MMR6"/>
<sequence length="68" mass="7664">MADPPWGIHMELPYSTISDDDMRRMDIPCLQNDGVTVGNQLDGTYLVDAEAVECYLRRYPIDKKGDAS</sequence>
<dbReference type="Proteomes" id="UP000017246">
    <property type="component" value="Unassembled WGS sequence"/>
</dbReference>
<evidence type="ECO:0000313" key="2">
    <source>
        <dbReference type="Proteomes" id="UP000017246"/>
    </source>
</evidence>
<dbReference type="GO" id="GO:0032259">
    <property type="term" value="P:methylation"/>
    <property type="evidence" value="ECO:0007669"/>
    <property type="project" value="UniProtKB-KW"/>
</dbReference>
<reference evidence="1" key="2">
    <citation type="submission" date="2015-11" db="EMBL/GenBank/DDBJ databases">
        <authorList>
            <person name="Zhang Y."/>
            <person name="Guo Z."/>
        </authorList>
    </citation>
    <scope>NUCLEOTIDE SEQUENCE</scope>
</reference>
<accession>A0A0S4MMR6</accession>
<evidence type="ECO:0000313" key="1">
    <source>
        <dbReference type="EMBL" id="CUT99802.1"/>
    </source>
</evidence>
<organism evidence="1 2">
    <name type="scientific">Echinococcus multilocularis</name>
    <name type="common">Fox tapeworm</name>
    <dbReference type="NCBI Taxonomy" id="6211"/>
    <lineage>
        <taxon>Eukaryota</taxon>
        <taxon>Metazoa</taxon>
        <taxon>Spiralia</taxon>
        <taxon>Lophotrochozoa</taxon>
        <taxon>Platyhelminthes</taxon>
        <taxon>Cestoda</taxon>
        <taxon>Eucestoda</taxon>
        <taxon>Cyclophyllidea</taxon>
        <taxon>Taeniidae</taxon>
        <taxon>Echinococcus</taxon>
    </lineage>
</organism>
<reference evidence="1" key="1">
    <citation type="journal article" date="2013" name="Nature">
        <title>The genomes of four tapeworm species reveal adaptations to parasitism.</title>
        <authorList>
            <person name="Tsai I.J."/>
            <person name="Zarowiecki M."/>
            <person name="Holroyd N."/>
            <person name="Garciarrubio A."/>
            <person name="Sanchez-Flores A."/>
            <person name="Brooks K.L."/>
            <person name="Tracey A."/>
            <person name="Bobes R.J."/>
            <person name="Fragoso G."/>
            <person name="Sciutto E."/>
            <person name="Aslett M."/>
            <person name="Beasley H."/>
            <person name="Bennett H.M."/>
            <person name="Cai J."/>
            <person name="Camicia F."/>
            <person name="Clark R."/>
            <person name="Cucher M."/>
            <person name="De Silva N."/>
            <person name="Day T.A."/>
            <person name="Deplazes P."/>
            <person name="Estrada K."/>
            <person name="Fernandez C."/>
            <person name="Holland P.W."/>
            <person name="Hou J."/>
            <person name="Hu S."/>
            <person name="Huckvale T."/>
            <person name="Hung S.S."/>
            <person name="Kamenetzky L."/>
            <person name="Keane J.A."/>
            <person name="Kiss F."/>
            <person name="Koziol U."/>
            <person name="Lambert O."/>
            <person name="Liu K."/>
            <person name="Luo X."/>
            <person name="Luo Y."/>
            <person name="Macchiaroli N."/>
            <person name="Nichol S."/>
            <person name="Paps J."/>
            <person name="Parkinson J."/>
            <person name="Pouchkina-Stantcheva N."/>
            <person name="Riddiford N."/>
            <person name="Rosenzvit M."/>
            <person name="Salinas G."/>
            <person name="Wasmuth J.D."/>
            <person name="Zamanian M."/>
            <person name="Zheng Y."/>
            <person name="Cai X."/>
            <person name="Soberon X."/>
            <person name="Olson P.D."/>
            <person name="Laclette J.P."/>
            <person name="Brehm K."/>
            <person name="Berriman M."/>
            <person name="Garciarrubio A."/>
            <person name="Bobes R.J."/>
            <person name="Fragoso G."/>
            <person name="Sanchez-Flores A."/>
            <person name="Estrada K."/>
            <person name="Cevallos M.A."/>
            <person name="Morett E."/>
            <person name="Gonzalez V."/>
            <person name="Portillo T."/>
            <person name="Ochoa-Leyva A."/>
            <person name="Jose M.V."/>
            <person name="Sciutto E."/>
            <person name="Landa A."/>
            <person name="Jimenez L."/>
            <person name="Valdes V."/>
            <person name="Carrero J.C."/>
            <person name="Larralde C."/>
            <person name="Morales-Montor J."/>
            <person name="Limon-Lason J."/>
            <person name="Soberon X."/>
            <person name="Laclette J.P."/>
        </authorList>
    </citation>
    <scope>NUCLEOTIDE SEQUENCE [LARGE SCALE GENOMIC DNA]</scope>
</reference>
<protein>
    <submittedName>
        <fullName evidence="1">N6 adenosine methyltransferase 70 kDa</fullName>
    </submittedName>
</protein>
<dbReference type="GO" id="GO:0008168">
    <property type="term" value="F:methyltransferase activity"/>
    <property type="evidence" value="ECO:0007669"/>
    <property type="project" value="UniProtKB-KW"/>
</dbReference>
<dbReference type="STRING" id="6211.A0A0S4MMR6"/>
<dbReference type="Pfam" id="PF05063">
    <property type="entry name" value="MT-A70"/>
    <property type="match status" value="1"/>
</dbReference>